<protein>
    <submittedName>
        <fullName evidence="1">Uncharacterized protein</fullName>
    </submittedName>
</protein>
<reference evidence="1" key="1">
    <citation type="submission" date="2021-01" db="EMBL/GenBank/DDBJ databases">
        <authorList>
            <person name="Corre E."/>
            <person name="Pelletier E."/>
            <person name="Niang G."/>
            <person name="Scheremetjew M."/>
            <person name="Finn R."/>
            <person name="Kale V."/>
            <person name="Holt S."/>
            <person name="Cochrane G."/>
            <person name="Meng A."/>
            <person name="Brown T."/>
            <person name="Cohen L."/>
        </authorList>
    </citation>
    <scope>NUCLEOTIDE SEQUENCE</scope>
    <source>
        <strain evidence="1">NY070348D</strain>
    </source>
</reference>
<dbReference type="AlphaFoldDB" id="A0A7S2R9W6"/>
<organism evidence="1">
    <name type="scientific">Mucochytrium quahogii</name>
    <dbReference type="NCBI Taxonomy" id="96639"/>
    <lineage>
        <taxon>Eukaryota</taxon>
        <taxon>Sar</taxon>
        <taxon>Stramenopiles</taxon>
        <taxon>Bigyra</taxon>
        <taxon>Labyrinthulomycetes</taxon>
        <taxon>Thraustochytrida</taxon>
        <taxon>Thraustochytriidae</taxon>
        <taxon>Mucochytrium</taxon>
    </lineage>
</organism>
<sequence length="354" mass="39892">MKEAEARQLLSKRAVNLEWEAAPSRSRGLVVHGLEDTDQHVRLEAIARLRGIANEFPVLERDAVLLLAGSVLDDEPIVRVSALEGIAEISQNLDNDLVELCVNALEDTDCTVRSAVIHVLNTVPIARAYSVPRACKAAHHKMDKKQLAAFYHRNRYLFKLTQHNIQETEDDENNDDSDDEGVLWDMLWSIKYNVLERHLNKANCGFVTKTLIHSIILAMKEQLEAAKLELENLYMLTFSLPTYLDSFIKLAVSLDSCQELVEHAKQLFPTTVRAAKVTVRTIKNTGFIPSISVTLSVTPPKDDIFPVKMFADDGRLVHIFTKPSTAEINTDHLDNIQFFSKSNLTGQCVQLRTF</sequence>
<name>A0A7S2R9W6_9STRA</name>
<dbReference type="EMBL" id="HBHK01001351">
    <property type="protein sequence ID" value="CAD9663846.1"/>
    <property type="molecule type" value="Transcribed_RNA"/>
</dbReference>
<accession>A0A7S2R9W6</accession>
<proteinExistence type="predicted"/>
<dbReference type="Gene3D" id="1.25.10.10">
    <property type="entry name" value="Leucine-rich Repeat Variant"/>
    <property type="match status" value="1"/>
</dbReference>
<dbReference type="SUPFAM" id="SSF48371">
    <property type="entry name" value="ARM repeat"/>
    <property type="match status" value="1"/>
</dbReference>
<evidence type="ECO:0000313" key="1">
    <source>
        <dbReference type="EMBL" id="CAD9663846.1"/>
    </source>
</evidence>
<dbReference type="InterPro" id="IPR016024">
    <property type="entry name" value="ARM-type_fold"/>
</dbReference>
<dbReference type="InterPro" id="IPR011989">
    <property type="entry name" value="ARM-like"/>
</dbReference>
<gene>
    <name evidence="1" type="ORF">QSP1433_LOCUS805</name>
</gene>